<dbReference type="EnsemblPlants" id="MELO3C025423.2.1">
    <property type="protein sequence ID" value="MELO3C025423.2.1"/>
    <property type="gene ID" value="MELO3C025423.2"/>
</dbReference>
<dbReference type="AlphaFoldDB" id="A0A9I9DXF9"/>
<proteinExistence type="predicted"/>
<sequence>MQKLCHLSLSQLLNCHIEFHMGFMPSLLQRLVSKSFAFSWIT</sequence>
<protein>
    <submittedName>
        <fullName evidence="1">Uncharacterized protein</fullName>
    </submittedName>
</protein>
<reference evidence="1" key="1">
    <citation type="submission" date="2023-03" db="UniProtKB">
        <authorList>
            <consortium name="EnsemblPlants"/>
        </authorList>
    </citation>
    <scope>IDENTIFICATION</scope>
</reference>
<organism evidence="1">
    <name type="scientific">Cucumis melo</name>
    <name type="common">Muskmelon</name>
    <dbReference type="NCBI Taxonomy" id="3656"/>
    <lineage>
        <taxon>Eukaryota</taxon>
        <taxon>Viridiplantae</taxon>
        <taxon>Streptophyta</taxon>
        <taxon>Embryophyta</taxon>
        <taxon>Tracheophyta</taxon>
        <taxon>Spermatophyta</taxon>
        <taxon>Magnoliopsida</taxon>
        <taxon>eudicotyledons</taxon>
        <taxon>Gunneridae</taxon>
        <taxon>Pentapetalae</taxon>
        <taxon>rosids</taxon>
        <taxon>fabids</taxon>
        <taxon>Cucurbitales</taxon>
        <taxon>Cucurbitaceae</taxon>
        <taxon>Benincaseae</taxon>
        <taxon>Cucumis</taxon>
    </lineage>
</organism>
<dbReference type="Gramene" id="MELO3C025423.2.1">
    <property type="protein sequence ID" value="MELO3C025423.2.1"/>
    <property type="gene ID" value="MELO3C025423.2"/>
</dbReference>
<evidence type="ECO:0000313" key="1">
    <source>
        <dbReference type="EnsemblPlants" id="MELO3C025423.2.1"/>
    </source>
</evidence>
<accession>A0A9I9DXF9</accession>
<name>A0A9I9DXF9_CUCME</name>